<dbReference type="RefSeq" id="WP_309855630.1">
    <property type="nucleotide sequence ID" value="NZ_JAVDQJ010000007.1"/>
</dbReference>
<accession>A0AAE3XGK1</accession>
<dbReference type="SUPFAM" id="SSF82171">
    <property type="entry name" value="DPP6 N-terminal domain-like"/>
    <property type="match status" value="1"/>
</dbReference>
<sequence>MKVHPQRSHVKGPASTPPAPARIWGLLASEADRVVLFRRGPAQWTRVYLWDTATDTLTPGSWFQGRLYEWMSDLSPDGEHLLYAARNESKRQQALAMERYGVRMWSWTALSKPPQVHAIGLWNASDGWSGGGAFQDSRTILVNHTDLPKQQLIRPPGFEILQPTGTLRVDTFLVVLKRTGWHVTHQPRRWIGMGEADPFTLRKRSLELNFICDQRYHRFVRYRWLADGPAPDLEGATWADLDRRGRLLIARAGRVFIWRGGQEAELADLNADQPPRPAQPA</sequence>
<reference evidence="1" key="1">
    <citation type="submission" date="2023-07" db="EMBL/GenBank/DDBJ databases">
        <title>Sorghum-associated microbial communities from plants grown in Nebraska, USA.</title>
        <authorList>
            <person name="Schachtman D."/>
        </authorList>
    </citation>
    <scope>NUCLEOTIDE SEQUENCE</scope>
    <source>
        <strain evidence="1">BE330</strain>
    </source>
</reference>
<proteinExistence type="predicted"/>
<evidence type="ECO:0000313" key="1">
    <source>
        <dbReference type="EMBL" id="MDR6219775.1"/>
    </source>
</evidence>
<dbReference type="AlphaFoldDB" id="A0AAE3XGK1"/>
<comment type="caution">
    <text evidence="1">The sequence shown here is derived from an EMBL/GenBank/DDBJ whole genome shotgun (WGS) entry which is preliminary data.</text>
</comment>
<name>A0AAE3XGK1_9DEIO</name>
<dbReference type="Proteomes" id="UP001185331">
    <property type="component" value="Unassembled WGS sequence"/>
</dbReference>
<dbReference type="EMBL" id="JAVDQK010000008">
    <property type="protein sequence ID" value="MDR6219775.1"/>
    <property type="molecule type" value="Genomic_DNA"/>
</dbReference>
<organism evidence="1 2">
    <name type="scientific">Deinococcus soli</name>
    <name type="common">ex Cha et al. 2016</name>
    <dbReference type="NCBI Taxonomy" id="1309411"/>
    <lineage>
        <taxon>Bacteria</taxon>
        <taxon>Thermotogati</taxon>
        <taxon>Deinococcota</taxon>
        <taxon>Deinococci</taxon>
        <taxon>Deinococcales</taxon>
        <taxon>Deinococcaceae</taxon>
        <taxon>Deinococcus</taxon>
    </lineage>
</organism>
<gene>
    <name evidence="1" type="ORF">J2Y00_003379</name>
</gene>
<evidence type="ECO:0000313" key="2">
    <source>
        <dbReference type="Proteomes" id="UP001185331"/>
    </source>
</evidence>
<protein>
    <submittedName>
        <fullName evidence="1">Uncharacterized protein</fullName>
    </submittedName>
</protein>